<accession>G5SRN3</accession>
<dbReference type="GO" id="GO:0051539">
    <property type="term" value="F:4 iron, 4 sulfur cluster binding"/>
    <property type="evidence" value="ECO:0007669"/>
    <property type="project" value="UniProtKB-KW"/>
</dbReference>
<feature type="domain" description="4Fe-4S ferredoxin-type" evidence="8">
    <location>
        <begin position="223"/>
        <end position="249"/>
    </location>
</feature>
<keyword evidence="4" id="KW-0249">Electron transport</keyword>
<dbReference type="PROSITE" id="PS51379">
    <property type="entry name" value="4FE4S_FER_2"/>
    <property type="match status" value="6"/>
</dbReference>
<feature type="transmembrane region" description="Helical" evidence="7">
    <location>
        <begin position="98"/>
        <end position="122"/>
    </location>
</feature>
<dbReference type="GO" id="GO:0046872">
    <property type="term" value="F:metal ion binding"/>
    <property type="evidence" value="ECO:0007669"/>
    <property type="project" value="UniProtKB-KW"/>
</dbReference>
<proteinExistence type="predicted"/>
<keyword evidence="10" id="KW-1185">Reference proteome</keyword>
<keyword evidence="3" id="KW-0479">Metal-binding</keyword>
<keyword evidence="7" id="KW-0472">Membrane</keyword>
<keyword evidence="7" id="KW-1133">Transmembrane helix</keyword>
<dbReference type="STRING" id="762968.HMPREF9441_02025"/>
<dbReference type="eggNOG" id="COG1143">
    <property type="taxonomic scope" value="Bacteria"/>
</dbReference>
<dbReference type="PANTHER" id="PTHR30176:SF3">
    <property type="entry name" value="FERREDOXIN-TYPE PROTEIN NAPH"/>
    <property type="match status" value="1"/>
</dbReference>
<feature type="transmembrane region" description="Helical" evidence="7">
    <location>
        <begin position="174"/>
        <end position="196"/>
    </location>
</feature>
<dbReference type="Gene3D" id="3.30.70.20">
    <property type="match status" value="3"/>
</dbReference>
<keyword evidence="5" id="KW-0408">Iron</keyword>
<keyword evidence="6" id="KW-0411">Iron-sulfur</keyword>
<dbReference type="GeneID" id="93557492"/>
<sequence>MRLKRIRQVAACICFVLVTLLFLDFTGVVQGWFGWLAKIQFIPALLALNLGVVVALVLLTCVFGRVYCSVICPLGVFQDVVSRMGGKYKKNRFRYSPALSWLRYGVLALFVAVCGAGLWAGATGLMGWAGLLEPYSAYGRMASNLLAPFYRWGNNLLAYMAERMDSYAFYEAEVWMKGLSVLGVALLTFVVLSVLAWRNGRTYCNTICPVGTLLGFLSRYAWLKPVIDTSKCVNCNLCERNCKASCIHIKEHKIDYSRCVACMNCIDKCPKKAIHYVRPSAVAQVAPEKGGPDNGRRSFLAVASWFAAGSWIRAQEKKVDGGLAVIEEKKIPERKVHLKPAGAQGVHNFASHCTACQLCVSACPNDVLRPSSSIETWMQPEMSYERGYCRPECVRCTEVCPNGAIRSLTVAEKSSVQIGHAVFVYENCVVNTDGVECGNCARHCPSGAIQMVPSVSGIPDSPRLPVVNEERCIGCGSCENLCPARPFSAIYVEGHETHRFI</sequence>
<feature type="domain" description="4Fe-4S ferredoxin-type" evidence="8">
    <location>
        <begin position="426"/>
        <end position="454"/>
    </location>
</feature>
<feature type="domain" description="4Fe-4S ferredoxin-type" evidence="8">
    <location>
        <begin position="250"/>
        <end position="279"/>
    </location>
</feature>
<evidence type="ECO:0000256" key="6">
    <source>
        <dbReference type="ARBA" id="ARBA00023014"/>
    </source>
</evidence>
<evidence type="ECO:0000256" key="3">
    <source>
        <dbReference type="ARBA" id="ARBA00022723"/>
    </source>
</evidence>
<name>G5SRN3_9BACT</name>
<reference evidence="9 10" key="1">
    <citation type="submission" date="2011-03" db="EMBL/GenBank/DDBJ databases">
        <authorList>
            <person name="Weinstock G."/>
            <person name="Sodergren E."/>
            <person name="Clifton S."/>
            <person name="Fulton L."/>
            <person name="Fulton B."/>
            <person name="Courtney L."/>
            <person name="Fronick C."/>
            <person name="Harrison M."/>
            <person name="Strong C."/>
            <person name="Farmer C."/>
            <person name="Delahaunty K."/>
            <person name="Markovic C."/>
            <person name="Hall O."/>
            <person name="Minx P."/>
            <person name="Tomlinson C."/>
            <person name="Mitreva M."/>
            <person name="Hou S."/>
            <person name="Chen J."/>
            <person name="Wollam A."/>
            <person name="Pepin K.H."/>
            <person name="Johnson M."/>
            <person name="Bhonagiri V."/>
            <person name="Zhang X."/>
            <person name="Suruliraj S."/>
            <person name="Warren W."/>
            <person name="Chinwalla A."/>
            <person name="Mardis E.R."/>
            <person name="Wilson R.K."/>
        </authorList>
    </citation>
    <scope>NUCLEOTIDE SEQUENCE [LARGE SCALE GENOMIC DNA]</scope>
    <source>
        <strain evidence="9 10">YIT 11840</strain>
    </source>
</reference>
<feature type="transmembrane region" description="Helical" evidence="7">
    <location>
        <begin position="47"/>
        <end position="77"/>
    </location>
</feature>
<dbReference type="InterPro" id="IPR051684">
    <property type="entry name" value="Electron_Trans/Redox"/>
</dbReference>
<protein>
    <submittedName>
        <fullName evidence="9">4Fe-4S binding domain protein</fullName>
    </submittedName>
</protein>
<dbReference type="SUPFAM" id="SSF54862">
    <property type="entry name" value="4Fe-4S ferredoxins"/>
    <property type="match status" value="2"/>
</dbReference>
<evidence type="ECO:0000256" key="7">
    <source>
        <dbReference type="SAM" id="Phobius"/>
    </source>
</evidence>
<gene>
    <name evidence="9" type="ORF">HMPREF9441_02025</name>
</gene>
<evidence type="ECO:0000313" key="10">
    <source>
        <dbReference type="Proteomes" id="UP000003598"/>
    </source>
</evidence>
<dbReference type="Pfam" id="PF13187">
    <property type="entry name" value="Fer4_9"/>
    <property type="match status" value="1"/>
</dbReference>
<dbReference type="EMBL" id="AFFY01000025">
    <property type="protein sequence ID" value="EHH00025.1"/>
    <property type="molecule type" value="Genomic_DNA"/>
</dbReference>
<feature type="domain" description="4Fe-4S ferredoxin-type" evidence="8">
    <location>
        <begin position="343"/>
        <end position="373"/>
    </location>
</feature>
<dbReference type="AlphaFoldDB" id="G5SRN3"/>
<evidence type="ECO:0000256" key="2">
    <source>
        <dbReference type="ARBA" id="ARBA00022485"/>
    </source>
</evidence>
<evidence type="ECO:0000259" key="8">
    <source>
        <dbReference type="PROSITE" id="PS51379"/>
    </source>
</evidence>
<dbReference type="Proteomes" id="UP000003598">
    <property type="component" value="Unassembled WGS sequence"/>
</dbReference>
<dbReference type="PATRIC" id="fig|762968.3.peg.1807"/>
<feature type="domain" description="4Fe-4S ferredoxin-type" evidence="8">
    <location>
        <begin position="463"/>
        <end position="495"/>
    </location>
</feature>
<dbReference type="Pfam" id="PF12838">
    <property type="entry name" value="Fer4_7"/>
    <property type="match status" value="1"/>
</dbReference>
<keyword evidence="2" id="KW-0004">4Fe-4S</keyword>
<dbReference type="CDD" id="cd16373">
    <property type="entry name" value="DMSOR_beta_like"/>
    <property type="match status" value="1"/>
</dbReference>
<dbReference type="Pfam" id="PF12801">
    <property type="entry name" value="Fer4_5"/>
    <property type="match status" value="2"/>
</dbReference>
<organism evidence="9 10">
    <name type="scientific">Paraprevotella clara YIT 11840</name>
    <dbReference type="NCBI Taxonomy" id="762968"/>
    <lineage>
        <taxon>Bacteria</taxon>
        <taxon>Pseudomonadati</taxon>
        <taxon>Bacteroidota</taxon>
        <taxon>Bacteroidia</taxon>
        <taxon>Bacteroidales</taxon>
        <taxon>Prevotellaceae</taxon>
        <taxon>Paraprevotella</taxon>
    </lineage>
</organism>
<dbReference type="OrthoDB" id="9810688at2"/>
<evidence type="ECO:0000256" key="1">
    <source>
        <dbReference type="ARBA" id="ARBA00022448"/>
    </source>
</evidence>
<dbReference type="PANTHER" id="PTHR30176">
    <property type="entry name" value="FERREDOXIN-TYPE PROTEIN NAPH"/>
    <property type="match status" value="1"/>
</dbReference>
<evidence type="ECO:0000256" key="5">
    <source>
        <dbReference type="ARBA" id="ARBA00023004"/>
    </source>
</evidence>
<evidence type="ECO:0000256" key="4">
    <source>
        <dbReference type="ARBA" id="ARBA00022982"/>
    </source>
</evidence>
<dbReference type="InterPro" id="IPR017896">
    <property type="entry name" value="4Fe4S_Fe-S-bd"/>
</dbReference>
<keyword evidence="7" id="KW-0812">Transmembrane</keyword>
<dbReference type="GO" id="GO:0005886">
    <property type="term" value="C:plasma membrane"/>
    <property type="evidence" value="ECO:0007669"/>
    <property type="project" value="TreeGrafter"/>
</dbReference>
<dbReference type="Pfam" id="PF00037">
    <property type="entry name" value="Fer4"/>
    <property type="match status" value="1"/>
</dbReference>
<dbReference type="InterPro" id="IPR017900">
    <property type="entry name" value="4Fe4S_Fe_S_CS"/>
</dbReference>
<feature type="domain" description="4Fe-4S ferredoxin-type" evidence="8">
    <location>
        <begin position="378"/>
        <end position="410"/>
    </location>
</feature>
<feature type="transmembrane region" description="Helical" evidence="7">
    <location>
        <begin position="203"/>
        <end position="222"/>
    </location>
</feature>
<keyword evidence="1" id="KW-0813">Transport</keyword>
<evidence type="ECO:0000313" key="9">
    <source>
        <dbReference type="EMBL" id="EHH00025.1"/>
    </source>
</evidence>
<dbReference type="eggNOG" id="COG0348">
    <property type="taxonomic scope" value="Bacteria"/>
</dbReference>
<dbReference type="PROSITE" id="PS00198">
    <property type="entry name" value="4FE4S_FER_1"/>
    <property type="match status" value="3"/>
</dbReference>
<comment type="caution">
    <text evidence="9">The sequence shown here is derived from an EMBL/GenBank/DDBJ whole genome shotgun (WGS) entry which is preliminary data.</text>
</comment>
<dbReference type="HOGENOM" id="CLU_024045_0_0_10"/>
<dbReference type="RefSeq" id="WP_008620252.1">
    <property type="nucleotide sequence ID" value="NZ_JH376599.1"/>
</dbReference>